<evidence type="ECO:0008006" key="4">
    <source>
        <dbReference type="Google" id="ProtNLM"/>
    </source>
</evidence>
<feature type="transmembrane region" description="Helical" evidence="1">
    <location>
        <begin position="211"/>
        <end position="231"/>
    </location>
</feature>
<sequence length="232" mass="26427">MILTLLFLQLTAHLVADFLLQSEHWSLQKGRKIISKFHIWHILIVFTSAWLFSLQWAFWSAALALSLLHFLTDIAKSFLRVKWNKDWFFIDQFIHIVIIIVIVWLYEQSGDNQVPAFISTKTVAIIFAYTLCVKPSNIIIRYIFRYFAIPAPVETTDENSDGLPNAGKLIGITERLLVLTLALMQQYSVVGFIIAAKSILRFSDAKKSEYVLVGTLLSFGIAILLGVMIGYV</sequence>
<feature type="transmembrane region" description="Helical" evidence="1">
    <location>
        <begin position="176"/>
        <end position="199"/>
    </location>
</feature>
<dbReference type="Proteomes" id="UP000391834">
    <property type="component" value="Unassembled WGS sequence"/>
</dbReference>
<feature type="transmembrane region" description="Helical" evidence="1">
    <location>
        <begin position="88"/>
        <end position="106"/>
    </location>
</feature>
<proteinExistence type="predicted"/>
<dbReference type="Pfam" id="PF11750">
    <property type="entry name" value="DUF3307"/>
    <property type="match status" value="1"/>
</dbReference>
<evidence type="ECO:0000313" key="2">
    <source>
        <dbReference type="EMBL" id="GET34392.1"/>
    </source>
</evidence>
<keyword evidence="3" id="KW-1185">Reference proteome</keyword>
<evidence type="ECO:0000256" key="1">
    <source>
        <dbReference type="SAM" id="Phobius"/>
    </source>
</evidence>
<keyword evidence="1" id="KW-1133">Transmembrane helix</keyword>
<comment type="caution">
    <text evidence="2">The sequence shown here is derived from an EMBL/GenBank/DDBJ whole genome shotgun (WGS) entry which is preliminary data.</text>
</comment>
<name>A0A5M4B2P8_9BACT</name>
<dbReference type="InterPro" id="IPR021737">
    <property type="entry name" value="Phage_phiKZ_Orf197"/>
</dbReference>
<keyword evidence="1" id="KW-0472">Membrane</keyword>
<dbReference type="RefSeq" id="WP_027585688.1">
    <property type="nucleotide sequence ID" value="NZ_BLAX01000001.1"/>
</dbReference>
<evidence type="ECO:0000313" key="3">
    <source>
        <dbReference type="Proteomes" id="UP000391834"/>
    </source>
</evidence>
<organism evidence="2 3">
    <name type="scientific">Prolixibacter bellariivorans</name>
    <dbReference type="NCBI Taxonomy" id="314319"/>
    <lineage>
        <taxon>Bacteria</taxon>
        <taxon>Pseudomonadati</taxon>
        <taxon>Bacteroidota</taxon>
        <taxon>Bacteroidia</taxon>
        <taxon>Marinilabiliales</taxon>
        <taxon>Prolixibacteraceae</taxon>
        <taxon>Prolixibacter</taxon>
    </lineage>
</organism>
<accession>A0A5M4B2P8</accession>
<protein>
    <recommendedName>
        <fullName evidence="4">DUF3307 domain-containing protein</fullName>
    </recommendedName>
</protein>
<dbReference type="EMBL" id="BLAX01000001">
    <property type="protein sequence ID" value="GET34392.1"/>
    <property type="molecule type" value="Genomic_DNA"/>
</dbReference>
<gene>
    <name evidence="2" type="ORF">PbJCM13498_32550</name>
</gene>
<reference evidence="2 3" key="1">
    <citation type="submission" date="2019-10" db="EMBL/GenBank/DDBJ databases">
        <title>Prolixibacter strains distinguished by the presence of nitrate reductase genes were adept at nitrate-dependent anaerobic corrosion of metallic iron and carbon steel.</title>
        <authorList>
            <person name="Iino T."/>
            <person name="Shono N."/>
            <person name="Ito K."/>
            <person name="Nakamura R."/>
            <person name="Sueoka K."/>
            <person name="Harayama S."/>
            <person name="Ohkuma M."/>
        </authorList>
    </citation>
    <scope>NUCLEOTIDE SEQUENCE [LARGE SCALE GENOMIC DNA]</scope>
    <source>
        <strain evidence="2 3">JCM 13498</strain>
    </source>
</reference>
<dbReference type="AlphaFoldDB" id="A0A5M4B2P8"/>
<feature type="transmembrane region" description="Helical" evidence="1">
    <location>
        <begin position="38"/>
        <end position="68"/>
    </location>
</feature>
<keyword evidence="1" id="KW-0812">Transmembrane</keyword>